<evidence type="ECO:0000259" key="4">
    <source>
        <dbReference type="PROSITE" id="PS01124"/>
    </source>
</evidence>
<evidence type="ECO:0000256" key="1">
    <source>
        <dbReference type="ARBA" id="ARBA00023015"/>
    </source>
</evidence>
<keyword evidence="2" id="KW-0238">DNA-binding</keyword>
<dbReference type="SMART" id="SM00342">
    <property type="entry name" value="HTH_ARAC"/>
    <property type="match status" value="1"/>
</dbReference>
<dbReference type="Pfam" id="PF12833">
    <property type="entry name" value="HTH_18"/>
    <property type="match status" value="1"/>
</dbReference>
<keyword evidence="3" id="KW-0804">Transcription</keyword>
<dbReference type="InterPro" id="IPR009057">
    <property type="entry name" value="Homeodomain-like_sf"/>
</dbReference>
<keyword evidence="1" id="KW-0805">Transcription regulation</keyword>
<accession>A0A095VKZ9</accession>
<dbReference type="Pfam" id="PF02311">
    <property type="entry name" value="AraC_binding"/>
    <property type="match status" value="1"/>
</dbReference>
<dbReference type="Gene3D" id="2.60.120.10">
    <property type="entry name" value="Jelly Rolls"/>
    <property type="match status" value="1"/>
</dbReference>
<gene>
    <name evidence="5" type="ORF">HA49_08805</name>
</gene>
<dbReference type="OrthoDB" id="5949386at2"/>
<dbReference type="InterPro" id="IPR011051">
    <property type="entry name" value="RmlC_Cupin_sf"/>
</dbReference>
<protein>
    <recommendedName>
        <fullName evidence="4">HTH araC/xylS-type domain-containing protein</fullName>
    </recommendedName>
</protein>
<organism evidence="5 6">
    <name type="scientific">Tatumella morbirosei</name>
    <dbReference type="NCBI Taxonomy" id="642227"/>
    <lineage>
        <taxon>Bacteria</taxon>
        <taxon>Pseudomonadati</taxon>
        <taxon>Pseudomonadota</taxon>
        <taxon>Gammaproteobacteria</taxon>
        <taxon>Enterobacterales</taxon>
        <taxon>Erwiniaceae</taxon>
        <taxon>Tatumella</taxon>
    </lineage>
</organism>
<dbReference type="GO" id="GO:0003700">
    <property type="term" value="F:DNA-binding transcription factor activity"/>
    <property type="evidence" value="ECO:0007669"/>
    <property type="project" value="InterPro"/>
</dbReference>
<dbReference type="CDD" id="cd06124">
    <property type="entry name" value="cupin_NimR-like_N"/>
    <property type="match status" value="1"/>
</dbReference>
<reference evidence="5" key="1">
    <citation type="submission" date="2014-12" db="EMBL/GenBank/DDBJ databases">
        <title>The draft genome of the Tatumella morbirosei type strain, LMG23360T isolated from pineapple rot.</title>
        <authorList>
            <person name="Smits T.H."/>
            <person name="Palmer M."/>
            <person name="Venter S.N."/>
            <person name="Duffy B."/>
            <person name="Steenkamp E.T."/>
            <person name="Chan W.Y."/>
            <person name="Coutinho T.A."/>
            <person name="Coetzee M.P."/>
            <person name="De Maayer P."/>
        </authorList>
    </citation>
    <scope>NUCLEOTIDE SEQUENCE [LARGE SCALE GENOMIC DNA]</scope>
    <source>
        <strain evidence="5">LMG 23360</strain>
    </source>
</reference>
<dbReference type="PANTHER" id="PTHR11019:SF159">
    <property type="entry name" value="TRANSCRIPTIONAL REGULATOR-RELATED"/>
    <property type="match status" value="1"/>
</dbReference>
<evidence type="ECO:0000256" key="2">
    <source>
        <dbReference type="ARBA" id="ARBA00023125"/>
    </source>
</evidence>
<dbReference type="eggNOG" id="COG2207">
    <property type="taxonomic scope" value="Bacteria"/>
</dbReference>
<feature type="domain" description="HTH araC/xylS-type" evidence="4">
    <location>
        <begin position="140"/>
        <end position="237"/>
    </location>
</feature>
<dbReference type="InterPro" id="IPR018060">
    <property type="entry name" value="HTH_AraC"/>
</dbReference>
<dbReference type="InterPro" id="IPR003313">
    <property type="entry name" value="AraC-bd"/>
</dbReference>
<dbReference type="GO" id="GO:0043565">
    <property type="term" value="F:sequence-specific DNA binding"/>
    <property type="evidence" value="ECO:0007669"/>
    <property type="project" value="InterPro"/>
</dbReference>
<dbReference type="InterPro" id="IPR018062">
    <property type="entry name" value="HTH_AraC-typ_CS"/>
</dbReference>
<keyword evidence="6" id="KW-1185">Reference proteome</keyword>
<dbReference type="EMBL" id="JPKR02000004">
    <property type="protein sequence ID" value="KGD75310.1"/>
    <property type="molecule type" value="Genomic_DNA"/>
</dbReference>
<dbReference type="InterPro" id="IPR014710">
    <property type="entry name" value="RmlC-like_jellyroll"/>
</dbReference>
<evidence type="ECO:0000256" key="3">
    <source>
        <dbReference type="ARBA" id="ARBA00023163"/>
    </source>
</evidence>
<comment type="caution">
    <text evidence="5">The sequence shown here is derived from an EMBL/GenBank/DDBJ whole genome shotgun (WGS) entry which is preliminary data.</text>
</comment>
<dbReference type="SUPFAM" id="SSF51182">
    <property type="entry name" value="RmlC-like cupins"/>
    <property type="match status" value="1"/>
</dbReference>
<sequence length="238" mass="26741">MLTFRDFEYQPQQHTDWHQHSCGQLYYPLSGTMMIETFSAQWLVTPGTLAWFPPGTDHRSTAGNQVSGINIYFHATDNLRFPAIPHLFRAGTFIPQLLERLRDNPDKGYGQSGLALLAYEISAAPSLPHHIVLPGDRRAKAVAIFIINHPDSALTRTELAAKQGLSERTLSRLFRQQTGLSFSLWRQQAKLVASLESVLAGGRIEMIAADFGYTNISAYIAAFRRHFGQTPAKFRQQI</sequence>
<dbReference type="RefSeq" id="WP_038018998.1">
    <property type="nucleotide sequence ID" value="NZ_JPKR02000004.1"/>
</dbReference>
<dbReference type="STRING" id="642227.HA49_08805"/>
<proteinExistence type="predicted"/>
<dbReference type="Gene3D" id="1.10.10.60">
    <property type="entry name" value="Homeodomain-like"/>
    <property type="match status" value="2"/>
</dbReference>
<evidence type="ECO:0000313" key="6">
    <source>
        <dbReference type="Proteomes" id="UP000029577"/>
    </source>
</evidence>
<dbReference type="PANTHER" id="PTHR11019">
    <property type="entry name" value="HTH-TYPE TRANSCRIPTIONAL REGULATOR NIMR"/>
    <property type="match status" value="1"/>
</dbReference>
<dbReference type="Proteomes" id="UP000029577">
    <property type="component" value="Unassembled WGS sequence"/>
</dbReference>
<dbReference type="SUPFAM" id="SSF46689">
    <property type="entry name" value="Homeodomain-like"/>
    <property type="match status" value="2"/>
</dbReference>
<evidence type="ECO:0000313" key="5">
    <source>
        <dbReference type="EMBL" id="KGD75310.1"/>
    </source>
</evidence>
<dbReference type="AlphaFoldDB" id="A0A095VKZ9"/>
<dbReference type="PROSITE" id="PS01124">
    <property type="entry name" value="HTH_ARAC_FAMILY_2"/>
    <property type="match status" value="1"/>
</dbReference>
<name>A0A095VKZ9_9GAMM</name>
<dbReference type="PROSITE" id="PS00041">
    <property type="entry name" value="HTH_ARAC_FAMILY_1"/>
    <property type="match status" value="1"/>
</dbReference>